<feature type="transmembrane region" description="Helical" evidence="2">
    <location>
        <begin position="249"/>
        <end position="272"/>
    </location>
</feature>
<reference evidence="3 4" key="2">
    <citation type="submission" date="2019-01" db="EMBL/GenBank/DDBJ databases">
        <title>The decoding of complex shrimp genome reveals the adaptation for benthos swimmer, frequently molting mechanism and breeding impact on genome.</title>
        <authorList>
            <person name="Sun Y."/>
            <person name="Gao Y."/>
            <person name="Yu Y."/>
        </authorList>
    </citation>
    <scope>NUCLEOTIDE SEQUENCE [LARGE SCALE GENOMIC DNA]</scope>
    <source>
        <tissue evidence="3">Muscle</tissue>
    </source>
</reference>
<keyword evidence="2" id="KW-0812">Transmembrane</keyword>
<dbReference type="EMBL" id="QCYY01002872">
    <property type="protein sequence ID" value="ROT66953.1"/>
    <property type="molecule type" value="Genomic_DNA"/>
</dbReference>
<feature type="region of interest" description="Disordered" evidence="1">
    <location>
        <begin position="158"/>
        <end position="189"/>
    </location>
</feature>
<comment type="caution">
    <text evidence="3">The sequence shown here is derived from an EMBL/GenBank/DDBJ whole genome shotgun (WGS) entry which is preliminary data.</text>
</comment>
<organism evidence="3 4">
    <name type="scientific">Penaeus vannamei</name>
    <name type="common">Whiteleg shrimp</name>
    <name type="synonym">Litopenaeus vannamei</name>
    <dbReference type="NCBI Taxonomy" id="6689"/>
    <lineage>
        <taxon>Eukaryota</taxon>
        <taxon>Metazoa</taxon>
        <taxon>Ecdysozoa</taxon>
        <taxon>Arthropoda</taxon>
        <taxon>Crustacea</taxon>
        <taxon>Multicrustacea</taxon>
        <taxon>Malacostraca</taxon>
        <taxon>Eumalacostraca</taxon>
        <taxon>Eucarida</taxon>
        <taxon>Decapoda</taxon>
        <taxon>Dendrobranchiata</taxon>
        <taxon>Penaeoidea</taxon>
        <taxon>Penaeidae</taxon>
        <taxon>Penaeus</taxon>
    </lineage>
</organism>
<dbReference type="AlphaFoldDB" id="A0A3R7LYT6"/>
<gene>
    <name evidence="3" type="ORF">C7M84_014985</name>
</gene>
<keyword evidence="4" id="KW-1185">Reference proteome</keyword>
<feature type="region of interest" description="Disordered" evidence="1">
    <location>
        <begin position="1"/>
        <end position="37"/>
    </location>
</feature>
<keyword evidence="2" id="KW-1133">Transmembrane helix</keyword>
<feature type="compositionally biased region" description="Basic and acidic residues" evidence="1">
    <location>
        <begin position="1"/>
        <end position="28"/>
    </location>
</feature>
<proteinExistence type="predicted"/>
<reference evidence="3 4" key="1">
    <citation type="submission" date="2018-04" db="EMBL/GenBank/DDBJ databases">
        <authorList>
            <person name="Zhang X."/>
            <person name="Yuan J."/>
            <person name="Li F."/>
            <person name="Xiang J."/>
        </authorList>
    </citation>
    <scope>NUCLEOTIDE SEQUENCE [LARGE SCALE GENOMIC DNA]</scope>
    <source>
        <tissue evidence="3">Muscle</tissue>
    </source>
</reference>
<accession>A0A3R7LYT6</accession>
<feature type="compositionally biased region" description="Basic residues" evidence="1">
    <location>
        <begin position="162"/>
        <end position="173"/>
    </location>
</feature>
<evidence type="ECO:0000313" key="3">
    <source>
        <dbReference type="EMBL" id="ROT66953.1"/>
    </source>
</evidence>
<evidence type="ECO:0000256" key="1">
    <source>
        <dbReference type="SAM" id="MobiDB-lite"/>
    </source>
</evidence>
<evidence type="ECO:0000313" key="4">
    <source>
        <dbReference type="Proteomes" id="UP000283509"/>
    </source>
</evidence>
<keyword evidence="2" id="KW-0472">Membrane</keyword>
<dbReference type="Proteomes" id="UP000283509">
    <property type="component" value="Unassembled WGS sequence"/>
</dbReference>
<evidence type="ECO:0000256" key="2">
    <source>
        <dbReference type="SAM" id="Phobius"/>
    </source>
</evidence>
<dbReference type="OrthoDB" id="6381262at2759"/>
<protein>
    <submittedName>
        <fullName evidence="3">Uncharacterized protein</fullName>
    </submittedName>
</protein>
<name>A0A3R7LYT6_PENVA</name>
<sequence>MSSRVEAARDAAHEDRWERRESREERPSLRAKSSGGASVIVVSESGRLLRASAASLPSVARSLGGGGGRLSSAQILKREPTYLDAKRRQRIRRTVHLKSRLPEVDAAQSKADSGARAAVGNVSASVSGAEATSPSDGSEASLALYNNVNVPSLASVLGRQAAPRHHKPRRHRHDSGASPKSRKYVPSKNSVRRPLLNASVADAHGRAVWRAPHMATTSLPDPVKPKMRSAGCCSGCCAKVRTAGSGSLLLLPLHLLVLVLLLSYLVLGAFIFSQLEARGSTEPEVLNVPNTVQLPGAPRDPAMMEARKELVERVINASLDIFLEKSQEAIIAAIFTSQRMQNALRAFELFNGHSPSS</sequence>